<dbReference type="GO" id="GO:0016757">
    <property type="term" value="F:glycosyltransferase activity"/>
    <property type="evidence" value="ECO:0007669"/>
    <property type="project" value="InterPro"/>
</dbReference>
<accession>A8RSJ8</accession>
<dbReference type="PaxDb" id="411902-CLOBOL_03347"/>
<gene>
    <name evidence="2" type="ORF">CLOBOL_03347</name>
</gene>
<dbReference type="Gene3D" id="3.40.50.2000">
    <property type="entry name" value="Glycogen Phosphorylase B"/>
    <property type="match status" value="2"/>
</dbReference>
<dbReference type="SUPFAM" id="SSF53756">
    <property type="entry name" value="UDP-Glycosyltransferase/glycogen phosphorylase"/>
    <property type="match status" value="1"/>
</dbReference>
<proteinExistence type="predicted"/>
<evidence type="ECO:0000259" key="1">
    <source>
        <dbReference type="Pfam" id="PF00534"/>
    </source>
</evidence>
<reference evidence="2 3" key="2">
    <citation type="submission" date="2007-09" db="EMBL/GenBank/DDBJ databases">
        <title>Draft genome sequence of Clostridium bolteae (ATCC BAA-613).</title>
        <authorList>
            <person name="Sudarsanam P."/>
            <person name="Ley R."/>
            <person name="Guruge J."/>
            <person name="Turnbaugh P.J."/>
            <person name="Mahowald M."/>
            <person name="Liep D."/>
            <person name="Gordon J."/>
        </authorList>
    </citation>
    <scope>NUCLEOTIDE SEQUENCE [LARGE SCALE GENOMIC DNA]</scope>
    <source>
        <strain evidence="3">ATCC BAA-613 / DSM 15670 / CCUG 46953 / JCM 12243 / WAL 16351</strain>
    </source>
</reference>
<dbReference type="eggNOG" id="COG0438">
    <property type="taxonomic scope" value="Bacteria"/>
</dbReference>
<comment type="caution">
    <text evidence="2">The sequence shown here is derived from an EMBL/GenBank/DDBJ whole genome shotgun (WGS) entry which is preliminary data.</text>
</comment>
<evidence type="ECO:0000313" key="3">
    <source>
        <dbReference type="Proteomes" id="UP000005396"/>
    </source>
</evidence>
<dbReference type="Pfam" id="PF00534">
    <property type="entry name" value="Glycos_transf_1"/>
    <property type="match status" value="1"/>
</dbReference>
<dbReference type="InterPro" id="IPR001296">
    <property type="entry name" value="Glyco_trans_1"/>
</dbReference>
<dbReference type="Proteomes" id="UP000005396">
    <property type="component" value="Unassembled WGS sequence"/>
</dbReference>
<reference evidence="2 3" key="1">
    <citation type="submission" date="2007-08" db="EMBL/GenBank/DDBJ databases">
        <authorList>
            <person name="Fulton L."/>
            <person name="Clifton S."/>
            <person name="Fulton B."/>
            <person name="Xu J."/>
            <person name="Minx P."/>
            <person name="Pepin K.H."/>
            <person name="Johnson M."/>
            <person name="Thiruvilangam P."/>
            <person name="Bhonagiri V."/>
            <person name="Nash W.E."/>
            <person name="Mardis E.R."/>
            <person name="Wilson R.K."/>
        </authorList>
    </citation>
    <scope>NUCLEOTIDE SEQUENCE [LARGE SCALE GENOMIC DNA]</scope>
    <source>
        <strain evidence="3">ATCC BAA-613 / DSM 15670 / CCUG 46953 / JCM 12243 / WAL 16351</strain>
    </source>
</reference>
<evidence type="ECO:0000313" key="2">
    <source>
        <dbReference type="EMBL" id="EDP16579.1"/>
    </source>
</evidence>
<feature type="domain" description="Glycosyl transferase family 1" evidence="1">
    <location>
        <begin position="188"/>
        <end position="315"/>
    </location>
</feature>
<dbReference type="CAZy" id="GT4">
    <property type="family name" value="Glycosyltransferase Family 4"/>
</dbReference>
<dbReference type="EMBL" id="ABCC02000029">
    <property type="protein sequence ID" value="EDP16579.1"/>
    <property type="molecule type" value="Genomic_DNA"/>
</dbReference>
<name>A8RSJ8_ENTBW</name>
<dbReference type="HOGENOM" id="CLU_009583_33_1_9"/>
<dbReference type="AlphaFoldDB" id="A8RSJ8"/>
<dbReference type="PANTHER" id="PTHR12526">
    <property type="entry name" value="GLYCOSYLTRANSFERASE"/>
    <property type="match status" value="1"/>
</dbReference>
<sequence>MIWEENHSVKKIKILIVTTTGLGKKEGISTIILDYFSRFDKDKFDIDIIASGSYNYDLVVEFQNAGINIRCLPSRKASVRKYIIAFYKLFKLQHYDALYIHGSSAIMSIELGIAKLAGCKVRIAHSHNTTCDHKKADKILRPLFYILYTDAFACGKEAGKWLFGSRPYQLIKNGRDIKGYKFDELKRAALRRQLKVHNEDLLIGHVGNFNRQKNQEYLINVFAELLQLKPNSWLYLMGDGKNKQKCMELADKLKISNRVIFTGSITNVSDMLQAMDVMVLPSIHEGLPLVVVEWQMAGLPCLVSDTVTNECVFTDLVYFMSLEEYLKWANRIITLGKTDRLTNSKIAIDSAIEAGFDIELDASRLQEYFIERCDRG</sequence>
<protein>
    <recommendedName>
        <fullName evidence="1">Glycosyl transferase family 1 domain-containing protein</fullName>
    </recommendedName>
</protein>
<organism evidence="2 3">
    <name type="scientific">Enterocloster bolteae (strain ATCC BAA-613 / DSM 15670 / CCUG 46953 / JCM 12243 / WAL 16351)</name>
    <name type="common">Clostridium bolteae</name>
    <dbReference type="NCBI Taxonomy" id="411902"/>
    <lineage>
        <taxon>Bacteria</taxon>
        <taxon>Bacillati</taxon>
        <taxon>Bacillota</taxon>
        <taxon>Clostridia</taxon>
        <taxon>Lachnospirales</taxon>
        <taxon>Lachnospiraceae</taxon>
        <taxon>Enterocloster</taxon>
    </lineage>
</organism>
<dbReference type="CDD" id="cd03812">
    <property type="entry name" value="GT4_CapH-like"/>
    <property type="match status" value="1"/>
</dbReference>